<evidence type="ECO:0000313" key="4">
    <source>
        <dbReference type="EMBL" id="NMQ19199.1"/>
    </source>
</evidence>
<reference evidence="4 5" key="1">
    <citation type="submission" date="2019-03" db="EMBL/GenBank/DDBJ databases">
        <title>Metabolic reconstructions from genomes of highly enriched 'Candidatus Accumulibacter' and 'Candidatus Competibacter' bioreactor populations.</title>
        <authorList>
            <person name="Annavajhala M.K."/>
            <person name="Welles L."/>
            <person name="Abbas B."/>
            <person name="Sorokin D."/>
            <person name="Park H."/>
            <person name="Van Loosdrecht M."/>
            <person name="Chandran K."/>
        </authorList>
    </citation>
    <scope>NUCLEOTIDE SEQUENCE [LARGE SCALE GENOMIC DNA]</scope>
    <source>
        <strain evidence="4 5">SBR_G</strain>
    </source>
</reference>
<evidence type="ECO:0000256" key="1">
    <source>
        <dbReference type="SAM" id="Coils"/>
    </source>
</evidence>
<evidence type="ECO:0000313" key="5">
    <source>
        <dbReference type="Proteomes" id="UP000760480"/>
    </source>
</evidence>
<feature type="coiled-coil region" evidence="1">
    <location>
        <begin position="285"/>
        <end position="315"/>
    </location>
</feature>
<dbReference type="PANTHER" id="PTHR41259">
    <property type="entry name" value="DOUBLE-STRAND BREAK REPAIR RAD50 ATPASE, PUTATIVE-RELATED"/>
    <property type="match status" value="1"/>
</dbReference>
<organism evidence="4 5">
    <name type="scientific">Candidatus Competibacter phosphatis</name>
    <dbReference type="NCBI Taxonomy" id="221280"/>
    <lineage>
        <taxon>Bacteria</taxon>
        <taxon>Pseudomonadati</taxon>
        <taxon>Pseudomonadota</taxon>
        <taxon>Gammaproteobacteria</taxon>
        <taxon>Candidatus Competibacteraceae</taxon>
        <taxon>Candidatus Competibacter</taxon>
    </lineage>
</organism>
<evidence type="ECO:0000256" key="2">
    <source>
        <dbReference type="SAM" id="MobiDB-lite"/>
    </source>
</evidence>
<dbReference type="SUPFAM" id="SSF52540">
    <property type="entry name" value="P-loop containing nucleoside triphosphate hydrolases"/>
    <property type="match status" value="1"/>
</dbReference>
<name>A0ABX1TMA8_9GAMM</name>
<accession>A0ABX1TMA8</accession>
<proteinExistence type="predicted"/>
<feature type="coiled-coil region" evidence="1">
    <location>
        <begin position="877"/>
        <end position="977"/>
    </location>
</feature>
<dbReference type="InterPro" id="IPR038734">
    <property type="entry name" value="YhaN_AAA"/>
</dbReference>
<feature type="region of interest" description="Disordered" evidence="2">
    <location>
        <begin position="204"/>
        <end position="231"/>
    </location>
</feature>
<feature type="domain" description="YhaN AAA" evidence="3">
    <location>
        <begin position="1"/>
        <end position="213"/>
    </location>
</feature>
<gene>
    <name evidence="4" type="ORF">E4P82_08300</name>
</gene>
<protein>
    <recommendedName>
        <fullName evidence="3">YhaN AAA domain-containing protein</fullName>
    </recommendedName>
</protein>
<keyword evidence="1" id="KW-0175">Coiled coil</keyword>
<feature type="compositionally biased region" description="Basic and acidic residues" evidence="2">
    <location>
        <begin position="215"/>
        <end position="231"/>
    </location>
</feature>
<dbReference type="Pfam" id="PF13514">
    <property type="entry name" value="AAA_27"/>
    <property type="match status" value="1"/>
</dbReference>
<dbReference type="Gene3D" id="3.40.50.300">
    <property type="entry name" value="P-loop containing nucleotide triphosphate hydrolases"/>
    <property type="match status" value="1"/>
</dbReference>
<dbReference type="PANTHER" id="PTHR41259:SF1">
    <property type="entry name" value="DOUBLE-STRAND BREAK REPAIR RAD50 ATPASE, PUTATIVE-RELATED"/>
    <property type="match status" value="1"/>
</dbReference>
<dbReference type="Proteomes" id="UP000760480">
    <property type="component" value="Unassembled WGS sequence"/>
</dbReference>
<evidence type="ECO:0000259" key="3">
    <source>
        <dbReference type="Pfam" id="PF13514"/>
    </source>
</evidence>
<dbReference type="EMBL" id="SPMZ01000022">
    <property type="protein sequence ID" value="NMQ19199.1"/>
    <property type="molecule type" value="Genomic_DNA"/>
</dbReference>
<comment type="caution">
    <text evidence="4">The sequence shown here is derived from an EMBL/GenBank/DDBJ whole genome shotgun (WGS) entry which is preliminary data.</text>
</comment>
<dbReference type="InterPro" id="IPR027417">
    <property type="entry name" value="P-loop_NTPase"/>
</dbReference>
<feature type="coiled-coil region" evidence="1">
    <location>
        <begin position="393"/>
        <end position="430"/>
    </location>
</feature>
<sequence length="1170" mass="130787">MKIEHLYLKAFGAFSERRLDFTGGPDFHVIYGPNEAGKSTTLRALIGLLFGIEERTADDFVHSKPNLRIGAALATADAGRLAVMRRKGRKQTLFALDEVGGEERTDQPLAEDMLTRLLGGLDEGLYRALFGLDHDELIRGGEALLEGKGDIGQSLFAAAAGLADLRQLSGKLEVEASDLFNPRGKKSEIQVALKELEEQRKRAREATVRSSAWEQTERTKRQAEEKHSELRAELNRWREEQRRLSRIIAHLPLAAERAAKLRELATLATIPLLPPEAGQQRIETEERLRTAADNQREARAALEELRRQRAQLVVREALLRHAGAIERLHHAANDYRGTLERLPRIEADLDAARQFCVGQLAEIDPALAADLAPTELSERIRALAPVPTARARVQALLEEYDKRSVQSEQLEERERELTDMRQRLRDELEIQPVPVPFEALEQAREQAAAPGDLTGQCIQLAREIAALETALVHEAASLWEGTLDELIALRVPPLATVTEIADRYRQWAEAERSLKNQDGILQRDIGERERELRALAAAAEIVTHDQVRQARQTRDEDWRRIRRGYVERTMDPVPGQSPLDAFEAAMREADRLADLLHADATRAANVESLRQRIVDMQRARSDCAGQFADLTAERDRLDTRWKVIAESLRQPDLSPGAAAEWLGKQALLVERSAHLETLRRERREIGAALAVVRQTLDRALRKCGLPALSDDEALSVALGRAKVAIEQGRQTAMARAKLDSGIRQCEAERREVAAKRAGLAEKQAVWRTQWDAAMRELRLSPQALPAEARVRLDQWDRLAQTLRKLESLSGEVQRERTTRADFESALAELTRAVGETATDRTADRIADTLYTALNEARDADRRRKQADAAIVREQDGLDRAEAAAASQHDRLVELLRRAGVESLDELAAVEEQATHKRRLAERVTEIEEQLVRGAARPLAEVLTEIEGEDLDATHARLDELETTIREGEAELETAYAVCLDARRAFDVIDGGDVAAQAQQGAEEMAARIARQSRAYARARLAGAVVSRVVQAYREQHQGPVLRRASEIFARITLGSFSGLEMDYQDDRQILVGKRPDAVKVGMDGLSQARATNCSWHCALRPSRNICGSARPFPSPSTICWCSSTMTGPWRHWGCWPNWPAARRCCFSPITAISANWRPPRCRRTLGGGTI</sequence>
<keyword evidence="5" id="KW-1185">Reference proteome</keyword>
<dbReference type="RefSeq" id="WP_169248458.1">
    <property type="nucleotide sequence ID" value="NZ_SPMZ01000022.1"/>
</dbReference>